<gene>
    <name evidence="3" type="ORF">E7Z75_07225</name>
</gene>
<dbReference type="SUPFAM" id="SSF143990">
    <property type="entry name" value="YbiA-like"/>
    <property type="match status" value="1"/>
</dbReference>
<feature type="domain" description="DUF6794" evidence="2">
    <location>
        <begin position="395"/>
        <end position="480"/>
    </location>
</feature>
<evidence type="ECO:0000259" key="2">
    <source>
        <dbReference type="Pfam" id="PF20594"/>
    </source>
</evidence>
<organism evidence="3 4">
    <name type="scientific">Methanobrevibacter olleyae</name>
    <dbReference type="NCBI Taxonomy" id="294671"/>
    <lineage>
        <taxon>Archaea</taxon>
        <taxon>Methanobacteriati</taxon>
        <taxon>Methanobacteriota</taxon>
        <taxon>Methanomada group</taxon>
        <taxon>Methanobacteria</taxon>
        <taxon>Methanobacteriales</taxon>
        <taxon>Methanobacteriaceae</taxon>
        <taxon>Methanobrevibacter</taxon>
    </lineage>
</organism>
<reference evidence="3" key="1">
    <citation type="submission" date="2019-04" db="EMBL/GenBank/DDBJ databases">
        <title>Evolution of Biomass-Degrading Anaerobic Consortia Revealed by Metagenomics.</title>
        <authorList>
            <person name="Peng X."/>
        </authorList>
    </citation>
    <scope>NUCLEOTIDE SEQUENCE</scope>
    <source>
        <strain evidence="3">SIG14</strain>
    </source>
</reference>
<feature type="domain" description="NADAR" evidence="1">
    <location>
        <begin position="712"/>
        <end position="795"/>
    </location>
</feature>
<dbReference type="Pfam" id="PF08719">
    <property type="entry name" value="NADAR"/>
    <property type="match status" value="1"/>
</dbReference>
<dbReference type="InterPro" id="IPR012816">
    <property type="entry name" value="NADAR"/>
</dbReference>
<accession>A0A8T3VNN1</accession>
<dbReference type="EMBL" id="SUTG01000036">
    <property type="protein sequence ID" value="MBE6512912.1"/>
    <property type="molecule type" value="Genomic_DNA"/>
</dbReference>
<evidence type="ECO:0000313" key="3">
    <source>
        <dbReference type="EMBL" id="MBE6512912.1"/>
    </source>
</evidence>
<dbReference type="Gene3D" id="1.10.357.40">
    <property type="entry name" value="YbiA-like"/>
    <property type="match status" value="1"/>
</dbReference>
<dbReference type="Proteomes" id="UP000732619">
    <property type="component" value="Unassembled WGS sequence"/>
</dbReference>
<protein>
    <submittedName>
        <fullName evidence="3">NADAR family protein</fullName>
    </submittedName>
</protein>
<dbReference type="Pfam" id="PF20594">
    <property type="entry name" value="DUF6794"/>
    <property type="match status" value="1"/>
</dbReference>
<proteinExistence type="predicted"/>
<dbReference type="InterPro" id="IPR046744">
    <property type="entry name" value="DUF6794"/>
</dbReference>
<sequence length="823" mass="98912">MVFSKIKNKILKKEKEETPFERAKRDIEEHYIPIAPEDTLKNLKYYVSDVIAPPELEEKYNIGRILNEPRFIDFTAKVGGLQGTCRYLILSNHMVPSSDPEFKDLDVYINRPNSKFKVVDFFRYQGITQIALLHLPDDDWETLKKKRHLDLMDEVRDVLLDCLKMDVIPELESKSWQERDLLPIGITNEGNYFELDALNNYGFFNESTPTSLSDKEEIDYAFKRYRQLTEPYLTSYSIADLIFLYGLNLSEVGDNIRDKLWTDIKNGLPLVKVDERFIKYFKEEYRKKYPYASTNFIELELFVKTDNESKSRLDEILKTEKLFNKFVYSRRGFNEEYEDLLSSKGFDYLDLFTFKQFLYEKIEKEEINSKNFNEKVDEYLDEYYEEFIYNRNNYPKTIEKAIAFLIRNLDEESIKEIKNMEKSRFSISSHFFLGMYIRNQYGINNRKNKELLSDCNKKSNNEILGWADSYSRFILDELWEEINENYSKIIQSKNDSNSFYYKKVEEGKIPAPVWFRYPYSQLKDFLDEDYLDEIDRCKENNINIPSPFNVEVDKNKPTQYLKAMEELKIIREHTMGCLPFSSKGEPKCHISLLKEKFRLNGHNFFEMNFSLINDSTLDVTELDSFIYSGCTFLRVYDFIDINRSYLFNEIDSAKKEIKKRNKFKFFNARINDRYESFEEVKDIYDLDDGLLFVFENKRKELEENKRKNVLWEEIVQNYTKEEIWDKIKYSVALNGIYVKAMQNNEFREYLLNTRDKFLVNYNIYENEWALHEEDKKLIGKNLYGLALMEVRDEIRRLYENADMIDWEYYKDDYNKDYDLNYVD</sequence>
<dbReference type="AlphaFoldDB" id="A0A8T3VNN1"/>
<evidence type="ECO:0000313" key="4">
    <source>
        <dbReference type="Proteomes" id="UP000732619"/>
    </source>
</evidence>
<comment type="caution">
    <text evidence="3">The sequence shown here is derived from an EMBL/GenBank/DDBJ whole genome shotgun (WGS) entry which is preliminary data.</text>
</comment>
<name>A0A8T3VNN1_METOL</name>
<dbReference type="InterPro" id="IPR037238">
    <property type="entry name" value="YbiA-like_sf"/>
</dbReference>
<dbReference type="CDD" id="cd15457">
    <property type="entry name" value="NADAR"/>
    <property type="match status" value="1"/>
</dbReference>
<evidence type="ECO:0000259" key="1">
    <source>
        <dbReference type="Pfam" id="PF08719"/>
    </source>
</evidence>